<reference evidence="3" key="1">
    <citation type="submission" date="2019-05" db="EMBL/GenBank/DDBJ databases">
        <title>Prevotella brunnea sp. nov., isolated from a wound of a patient.</title>
        <authorList>
            <person name="Buhl M."/>
        </authorList>
    </citation>
    <scope>NUCLEOTIDE SEQUENCE [LARGE SCALE GENOMIC DNA]</scope>
    <source>
        <strain evidence="3">A2672</strain>
    </source>
</reference>
<dbReference type="RefSeq" id="WP_147785717.1">
    <property type="nucleotide sequence ID" value="NZ_SDIK01000062.1"/>
</dbReference>
<feature type="compositionally biased region" description="Polar residues" evidence="1">
    <location>
        <begin position="1"/>
        <end position="23"/>
    </location>
</feature>
<evidence type="ECO:0000256" key="1">
    <source>
        <dbReference type="SAM" id="MobiDB-lite"/>
    </source>
</evidence>
<name>A0A5C8GDU6_9BACT</name>
<evidence type="ECO:0000313" key="2">
    <source>
        <dbReference type="EMBL" id="TXJ60173.1"/>
    </source>
</evidence>
<dbReference type="EMBL" id="SDIK01000062">
    <property type="protein sequence ID" value="TXJ60173.1"/>
    <property type="molecule type" value="Genomic_DNA"/>
</dbReference>
<evidence type="ECO:0000313" key="3">
    <source>
        <dbReference type="Proteomes" id="UP000321612"/>
    </source>
</evidence>
<keyword evidence="3" id="KW-1185">Reference proteome</keyword>
<comment type="caution">
    <text evidence="2">The sequence shown here is derived from an EMBL/GenBank/DDBJ whole genome shotgun (WGS) entry which is preliminary data.</text>
</comment>
<accession>A0A5C8GDU6</accession>
<feature type="region of interest" description="Disordered" evidence="1">
    <location>
        <begin position="1"/>
        <end position="43"/>
    </location>
</feature>
<sequence>MVKTQQPSDHQTATKQKTDNLGTFSRPKGKIPPTKTEDERDKTVGCWAAGATKREEKSGEAGKKRKIVDFLYKTRIYYFNSSG</sequence>
<organism evidence="2 3">
    <name type="scientific">Prevotella brunnea</name>
    <dbReference type="NCBI Taxonomy" id="2508867"/>
    <lineage>
        <taxon>Bacteria</taxon>
        <taxon>Pseudomonadati</taxon>
        <taxon>Bacteroidota</taxon>
        <taxon>Bacteroidia</taxon>
        <taxon>Bacteroidales</taxon>
        <taxon>Prevotellaceae</taxon>
        <taxon>Prevotella</taxon>
    </lineage>
</organism>
<dbReference type="AlphaFoldDB" id="A0A5C8GDU6"/>
<dbReference type="Proteomes" id="UP000321612">
    <property type="component" value="Unassembled WGS sequence"/>
</dbReference>
<proteinExistence type="predicted"/>
<protein>
    <submittedName>
        <fullName evidence="2">Uncharacterized protein</fullName>
    </submittedName>
</protein>
<gene>
    <name evidence="2" type="ORF">ETF27_08565</name>
</gene>